<dbReference type="GeneID" id="93672830"/>
<proteinExistence type="predicted"/>
<reference evidence="3 4" key="1">
    <citation type="submission" date="2018-06" db="EMBL/GenBank/DDBJ databases">
        <authorList>
            <consortium name="Pathogen Informatics"/>
            <person name="Doyle S."/>
        </authorList>
    </citation>
    <scope>NUCLEOTIDE SEQUENCE [LARGE SCALE GENOMIC DNA]</scope>
    <source>
        <strain evidence="3 4">NCTC11801</strain>
    </source>
</reference>
<reference evidence="2" key="2">
    <citation type="submission" date="2023-04" db="EMBL/GenBank/DDBJ databases">
        <authorList>
            <person name="Li W."/>
        </authorList>
    </citation>
    <scope>NUCLEOTIDE SEQUENCE</scope>
    <source>
        <strain evidence="2">QITACRE101</strain>
    </source>
</reference>
<name>A0A1B8SQN1_PRORE</name>
<dbReference type="EMBL" id="UGTZ01000001">
    <property type="protein sequence ID" value="SUC30952.1"/>
    <property type="molecule type" value="Genomic_DNA"/>
</dbReference>
<dbReference type="SUPFAM" id="SSF55729">
    <property type="entry name" value="Acyl-CoA N-acyltransferases (Nat)"/>
    <property type="match status" value="1"/>
</dbReference>
<dbReference type="EMBL" id="JARVQW010000001">
    <property type="protein sequence ID" value="MDH2304831.1"/>
    <property type="molecule type" value="Genomic_DNA"/>
</dbReference>
<evidence type="ECO:0000313" key="5">
    <source>
        <dbReference type="Proteomes" id="UP001162044"/>
    </source>
</evidence>
<dbReference type="GO" id="GO:0016747">
    <property type="term" value="F:acyltransferase activity, transferring groups other than amino-acyl groups"/>
    <property type="evidence" value="ECO:0007669"/>
    <property type="project" value="InterPro"/>
</dbReference>
<organism evidence="2 5">
    <name type="scientific">Providencia rettgeri</name>
    <dbReference type="NCBI Taxonomy" id="587"/>
    <lineage>
        <taxon>Bacteria</taxon>
        <taxon>Pseudomonadati</taxon>
        <taxon>Pseudomonadota</taxon>
        <taxon>Gammaproteobacteria</taxon>
        <taxon>Enterobacterales</taxon>
        <taxon>Morganellaceae</taxon>
        <taxon>Providencia</taxon>
    </lineage>
</organism>
<dbReference type="OrthoDB" id="9127144at2"/>
<evidence type="ECO:0000259" key="1">
    <source>
        <dbReference type="PROSITE" id="PS51186"/>
    </source>
</evidence>
<gene>
    <name evidence="3" type="ORF">NCTC11801_01895</name>
    <name evidence="2" type="ORF">QDQ51_05280</name>
</gene>
<dbReference type="Proteomes" id="UP000254208">
    <property type="component" value="Unassembled WGS sequence"/>
</dbReference>
<dbReference type="Pfam" id="PF00583">
    <property type="entry name" value="Acetyltransf_1"/>
    <property type="match status" value="1"/>
</dbReference>
<evidence type="ECO:0000313" key="4">
    <source>
        <dbReference type="Proteomes" id="UP000254208"/>
    </source>
</evidence>
<reference evidence="2" key="3">
    <citation type="submission" date="2023-10" db="EMBL/GenBank/DDBJ databases">
        <title>Analysis of Resistance Genes of Carbapenem-resistant Providencia rettgeri.</title>
        <authorList>
            <person name="Liu M."/>
        </authorList>
    </citation>
    <scope>NUCLEOTIDE SEQUENCE</scope>
    <source>
        <strain evidence="2">QITACRE101</strain>
    </source>
</reference>
<sequence>MLHALRVSSEDSEAIAMINQLYDTAFPLYEQRSYQGREAILNHSDYYLLNFKENDTFIGFIGCWKIEDYYYIEHLAISPILRGQGYGQKVLKLFCHDVGKVILEIDPIIDEVSQKRWSFYQHCGFQQTEYAHAHPSYYPENKPHELRVLSYPEVIAQEVYQQFNHTLQTVVMNKALL</sequence>
<dbReference type="InterPro" id="IPR000182">
    <property type="entry name" value="GNAT_dom"/>
</dbReference>
<dbReference type="CDD" id="cd04301">
    <property type="entry name" value="NAT_SF"/>
    <property type="match status" value="1"/>
</dbReference>
<accession>A0A1B8SQN1</accession>
<keyword evidence="3" id="KW-0808">Transferase</keyword>
<dbReference type="Proteomes" id="UP001162044">
    <property type="component" value="Unassembled WGS sequence"/>
</dbReference>
<dbReference type="Gene3D" id="3.40.630.30">
    <property type="match status" value="1"/>
</dbReference>
<evidence type="ECO:0000313" key="3">
    <source>
        <dbReference type="EMBL" id="SUC30952.1"/>
    </source>
</evidence>
<dbReference type="AlphaFoldDB" id="A0A1B8SQN1"/>
<dbReference type="InterPro" id="IPR016181">
    <property type="entry name" value="Acyl_CoA_acyltransferase"/>
</dbReference>
<dbReference type="PROSITE" id="PS51186">
    <property type="entry name" value="GNAT"/>
    <property type="match status" value="1"/>
</dbReference>
<evidence type="ECO:0000313" key="2">
    <source>
        <dbReference type="EMBL" id="MDH2304831.1"/>
    </source>
</evidence>
<dbReference type="RefSeq" id="WP_109911576.1">
    <property type="nucleotide sequence ID" value="NZ_ABEXOA020000102.1"/>
</dbReference>
<feature type="domain" description="N-acetyltransferase" evidence="1">
    <location>
        <begin position="5"/>
        <end position="145"/>
    </location>
</feature>
<protein>
    <submittedName>
        <fullName evidence="2">GNAT family N-acetyltransferase</fullName>
    </submittedName>
    <submittedName>
        <fullName evidence="3">Ribosomal-protein-alanine acetyltransferase</fullName>
    </submittedName>
</protein>